<dbReference type="Pfam" id="PF01529">
    <property type="entry name" value="DHHC"/>
    <property type="match status" value="1"/>
</dbReference>
<evidence type="ECO:0000256" key="8">
    <source>
        <dbReference type="ARBA" id="ARBA00023315"/>
    </source>
</evidence>
<keyword evidence="14" id="KW-1185">Reference proteome</keyword>
<accession>A0AAD5SY15</accession>
<protein>
    <recommendedName>
        <fullName evidence="11">Palmitoyltransferase</fullName>
        <ecNumber evidence="11">2.3.1.225</ecNumber>
    </recommendedName>
</protein>
<dbReference type="PANTHER" id="PTHR22883:SF23">
    <property type="entry name" value="PALMITOYLTRANSFERASE ZDHHC6"/>
    <property type="match status" value="1"/>
</dbReference>
<evidence type="ECO:0000256" key="7">
    <source>
        <dbReference type="ARBA" id="ARBA00023288"/>
    </source>
</evidence>
<keyword evidence="5 11" id="KW-0472">Membrane</keyword>
<dbReference type="EMBL" id="JADGJH010001179">
    <property type="protein sequence ID" value="KAJ3117221.1"/>
    <property type="molecule type" value="Genomic_DNA"/>
</dbReference>
<organism evidence="13 14">
    <name type="scientific">Physocladia obscura</name>
    <dbReference type="NCBI Taxonomy" id="109957"/>
    <lineage>
        <taxon>Eukaryota</taxon>
        <taxon>Fungi</taxon>
        <taxon>Fungi incertae sedis</taxon>
        <taxon>Chytridiomycota</taxon>
        <taxon>Chytridiomycota incertae sedis</taxon>
        <taxon>Chytridiomycetes</taxon>
        <taxon>Chytridiales</taxon>
        <taxon>Chytriomycetaceae</taxon>
        <taxon>Physocladia</taxon>
    </lineage>
</organism>
<dbReference type="EC" id="2.3.1.225" evidence="11"/>
<evidence type="ECO:0000256" key="1">
    <source>
        <dbReference type="ARBA" id="ARBA00004141"/>
    </source>
</evidence>
<evidence type="ECO:0000313" key="14">
    <source>
        <dbReference type="Proteomes" id="UP001211907"/>
    </source>
</evidence>
<dbReference type="PANTHER" id="PTHR22883">
    <property type="entry name" value="ZINC FINGER DHHC DOMAIN CONTAINING PROTEIN"/>
    <property type="match status" value="1"/>
</dbReference>
<keyword evidence="3 11" id="KW-0812">Transmembrane</keyword>
<feature type="transmembrane region" description="Helical" evidence="11">
    <location>
        <begin position="280"/>
        <end position="298"/>
    </location>
</feature>
<dbReference type="Gene3D" id="3.40.50.300">
    <property type="entry name" value="P-loop containing nucleotide triphosphate hydrolases"/>
    <property type="match status" value="1"/>
</dbReference>
<dbReference type="AlphaFoldDB" id="A0AAD5SY15"/>
<dbReference type="InterPro" id="IPR039859">
    <property type="entry name" value="PFA4/ZDH16/20/ERF2-like"/>
</dbReference>
<keyword evidence="4 11" id="KW-1133">Transmembrane helix</keyword>
<evidence type="ECO:0000256" key="5">
    <source>
        <dbReference type="ARBA" id="ARBA00023136"/>
    </source>
</evidence>
<proteinExistence type="inferred from homology"/>
<dbReference type="Proteomes" id="UP001211907">
    <property type="component" value="Unassembled WGS sequence"/>
</dbReference>
<dbReference type="GO" id="GO:0005783">
    <property type="term" value="C:endoplasmic reticulum"/>
    <property type="evidence" value="ECO:0007669"/>
    <property type="project" value="TreeGrafter"/>
</dbReference>
<evidence type="ECO:0000256" key="2">
    <source>
        <dbReference type="ARBA" id="ARBA00022679"/>
    </source>
</evidence>
<reference evidence="13" key="1">
    <citation type="submission" date="2020-05" db="EMBL/GenBank/DDBJ databases">
        <title>Phylogenomic resolution of chytrid fungi.</title>
        <authorList>
            <person name="Stajich J.E."/>
            <person name="Amses K."/>
            <person name="Simmons R."/>
            <person name="Seto K."/>
            <person name="Myers J."/>
            <person name="Bonds A."/>
            <person name="Quandt C.A."/>
            <person name="Barry K."/>
            <person name="Liu P."/>
            <person name="Grigoriev I."/>
            <person name="Longcore J.E."/>
            <person name="James T.Y."/>
        </authorList>
    </citation>
    <scope>NUCLEOTIDE SEQUENCE</scope>
    <source>
        <strain evidence="13">JEL0513</strain>
    </source>
</reference>
<feature type="transmembrane region" description="Helical" evidence="11">
    <location>
        <begin position="444"/>
        <end position="463"/>
    </location>
</feature>
<dbReference type="GO" id="GO:0005794">
    <property type="term" value="C:Golgi apparatus"/>
    <property type="evidence" value="ECO:0007669"/>
    <property type="project" value="TreeGrafter"/>
</dbReference>
<dbReference type="PROSITE" id="PS50216">
    <property type="entry name" value="DHHC"/>
    <property type="match status" value="1"/>
</dbReference>
<feature type="transmembrane region" description="Helical" evidence="11">
    <location>
        <begin position="247"/>
        <end position="268"/>
    </location>
</feature>
<evidence type="ECO:0000256" key="6">
    <source>
        <dbReference type="ARBA" id="ARBA00023139"/>
    </source>
</evidence>
<evidence type="ECO:0000256" key="11">
    <source>
        <dbReference type="RuleBase" id="RU079119"/>
    </source>
</evidence>
<name>A0AAD5SY15_9FUNG</name>
<gene>
    <name evidence="13" type="primary">PFA4_1</name>
    <name evidence="13" type="ORF">HK100_000870</name>
</gene>
<evidence type="ECO:0000256" key="3">
    <source>
        <dbReference type="ARBA" id="ARBA00022692"/>
    </source>
</evidence>
<evidence type="ECO:0000256" key="4">
    <source>
        <dbReference type="ARBA" id="ARBA00022989"/>
    </source>
</evidence>
<dbReference type="GO" id="GO:0016020">
    <property type="term" value="C:membrane"/>
    <property type="evidence" value="ECO:0007669"/>
    <property type="project" value="UniProtKB-SubCell"/>
</dbReference>
<comment type="caution">
    <text evidence="13">The sequence shown here is derived from an EMBL/GenBank/DDBJ whole genome shotgun (WGS) entry which is preliminary data.</text>
</comment>
<keyword evidence="7" id="KW-0449">Lipoprotein</keyword>
<evidence type="ECO:0000313" key="13">
    <source>
        <dbReference type="EMBL" id="KAJ3117221.1"/>
    </source>
</evidence>
<evidence type="ECO:0000256" key="9">
    <source>
        <dbReference type="ARBA" id="ARBA00038298"/>
    </source>
</evidence>
<comment type="catalytic activity">
    <reaction evidence="10 11">
        <text>L-cysteinyl-[protein] + hexadecanoyl-CoA = S-hexadecanoyl-L-cysteinyl-[protein] + CoA</text>
        <dbReference type="Rhea" id="RHEA:36683"/>
        <dbReference type="Rhea" id="RHEA-COMP:10131"/>
        <dbReference type="Rhea" id="RHEA-COMP:11032"/>
        <dbReference type="ChEBI" id="CHEBI:29950"/>
        <dbReference type="ChEBI" id="CHEBI:57287"/>
        <dbReference type="ChEBI" id="CHEBI:57379"/>
        <dbReference type="ChEBI" id="CHEBI:74151"/>
        <dbReference type="EC" id="2.3.1.225"/>
    </reaction>
</comment>
<feature type="domain" description="Palmitoyltransferase DHHC" evidence="12">
    <location>
        <begin position="404"/>
        <end position="464"/>
    </location>
</feature>
<evidence type="ECO:0000259" key="12">
    <source>
        <dbReference type="Pfam" id="PF01529"/>
    </source>
</evidence>
<keyword evidence="8 11" id="KW-0012">Acyltransferase</keyword>
<sequence length="583" mass="65628">MLAGGQPTENVGNSSLDSARVTSFQIQMNGGGIITTEVLDPPGINDTDISVRSANFCNTLAAVKDLRRLHCVYILFPSGSDIQDEDWNELGDLLHPLALQQVLRVPVITKADSLNQENRNKPLAEKLTAAFGQQTLFVGEERLDAIVSHLISLSSHCPVALIELDSRLERLCVLRDNLKSLDLKIKSILADCYALAAIDDIQSRINECSNGIRHLKHLRNEKHHPPDLQERIDDVERDSVQMEMRGSVPAAVGFMFLIPVLTVCGLQMTQLPLGLHFELQLFAFFVANMWMNYFLVHFTNPGNINRLKNHKSSCKAACRTCVLATNLAMLQTDFDDKNCRTIICRAKPALTPYVLFPEYVIGKPEGIYLDFIPLPLNLSAKMYPLCAFHVTRICPLNFGDDTEFEKRNCKHCKFAKPYRSGHCKTCETCYWIGNCVGNHNQAHFIRFLIATILSLLYNLIVIIIPRADILFLTYTVQLAIVFIPNLVLNATRKEMARFPKQLRSAFSPSVWTSPKLPRHLHDLGIVANISVVMGANQWLWLIPKFVPHENGIFFRTNAPPLNAAASDVILLKRQKAAIMWYSR</sequence>
<dbReference type="GO" id="GO:0006612">
    <property type="term" value="P:protein targeting to membrane"/>
    <property type="evidence" value="ECO:0007669"/>
    <property type="project" value="TreeGrafter"/>
</dbReference>
<comment type="domain">
    <text evidence="11">The DHHC domain is required for palmitoyltransferase activity.</text>
</comment>
<keyword evidence="6" id="KW-0564">Palmitate</keyword>
<dbReference type="InterPro" id="IPR001594">
    <property type="entry name" value="Palmitoyltrfase_DHHC"/>
</dbReference>
<dbReference type="GO" id="GO:0019706">
    <property type="term" value="F:protein-cysteine S-palmitoyltransferase activity"/>
    <property type="evidence" value="ECO:0007669"/>
    <property type="project" value="UniProtKB-EC"/>
</dbReference>
<keyword evidence="2 11" id="KW-0808">Transferase</keyword>
<comment type="subcellular location">
    <subcellularLocation>
        <location evidence="1">Membrane</location>
        <topology evidence="1">Multi-pass membrane protein</topology>
    </subcellularLocation>
</comment>
<feature type="transmembrane region" description="Helical" evidence="11">
    <location>
        <begin position="469"/>
        <end position="488"/>
    </location>
</feature>
<dbReference type="InterPro" id="IPR027417">
    <property type="entry name" value="P-loop_NTPase"/>
</dbReference>
<evidence type="ECO:0000256" key="10">
    <source>
        <dbReference type="ARBA" id="ARBA00048048"/>
    </source>
</evidence>
<comment type="similarity">
    <text evidence="9">Belongs to the DHHC palmitoyltransferase family. PFA5 subfamily.</text>
</comment>